<evidence type="ECO:0000313" key="2">
    <source>
        <dbReference type="EMBL" id="HAV92567.1"/>
    </source>
</evidence>
<dbReference type="SUPFAM" id="SSF48452">
    <property type="entry name" value="TPR-like"/>
    <property type="match status" value="1"/>
</dbReference>
<dbReference type="InterPro" id="IPR011990">
    <property type="entry name" value="TPR-like_helical_dom_sf"/>
</dbReference>
<comment type="caution">
    <text evidence="2">The sequence shown here is derived from an EMBL/GenBank/DDBJ whole genome shotgun (WGS) entry which is preliminary data.</text>
</comment>
<sequence length="286" mass="33238">MRNTGLKSVFLFFAVIPVFLSANVAFLFLFNSNLLLQKDTCLCFNDNIELPIEYFSDASLVFIFDIEGEKQFFLGPTGHDYAKESFSFSFREDVFDSLGSLKFSDYSLSSPLPFQNLETVSAFSQIFKFKELNAVIRAFEDFPDTSFIYNANYSLLSDFIFVQNAKECKLFQEAVNRSEKIFNLFSSDESALKLYLYSLMDMADFYTANSILDRFYQKRDKNETFFSLKANLYAIWGKFDTSLKYIDEGRFLYPESRILLSDAINIYSVVDTAKMLELLDYYQNNK</sequence>
<feature type="transmembrane region" description="Helical" evidence="1">
    <location>
        <begin position="9"/>
        <end position="30"/>
    </location>
</feature>
<accession>A0A350HAK1</accession>
<reference evidence="2 3" key="1">
    <citation type="journal article" date="2018" name="Nat. Biotechnol.">
        <title>A standardized bacterial taxonomy based on genome phylogeny substantially revises the tree of life.</title>
        <authorList>
            <person name="Parks D.H."/>
            <person name="Chuvochina M."/>
            <person name="Waite D.W."/>
            <person name="Rinke C."/>
            <person name="Skarshewski A."/>
            <person name="Chaumeil P.A."/>
            <person name="Hugenholtz P."/>
        </authorList>
    </citation>
    <scope>NUCLEOTIDE SEQUENCE [LARGE SCALE GENOMIC DNA]</scope>
    <source>
        <strain evidence="2">UBA9956</strain>
    </source>
</reference>
<keyword evidence="1" id="KW-0812">Transmembrane</keyword>
<protein>
    <recommendedName>
        <fullName evidence="4">Tetratricopeptide repeat protein</fullName>
    </recommendedName>
</protein>
<dbReference type="EMBL" id="DMZY01000154">
    <property type="protein sequence ID" value="HAV92567.1"/>
    <property type="molecule type" value="Genomic_DNA"/>
</dbReference>
<evidence type="ECO:0000313" key="3">
    <source>
        <dbReference type="Proteomes" id="UP000264062"/>
    </source>
</evidence>
<proteinExistence type="predicted"/>
<keyword evidence="1" id="KW-0472">Membrane</keyword>
<gene>
    <name evidence="2" type="ORF">DCW38_05225</name>
</gene>
<keyword evidence="1" id="KW-1133">Transmembrane helix</keyword>
<name>A0A350HAK1_UNCW3</name>
<organism evidence="2 3">
    <name type="scientific">candidate division WOR-3 bacterium</name>
    <dbReference type="NCBI Taxonomy" id="2052148"/>
    <lineage>
        <taxon>Bacteria</taxon>
        <taxon>Bacteria division WOR-3</taxon>
    </lineage>
</organism>
<dbReference type="Proteomes" id="UP000264062">
    <property type="component" value="Unassembled WGS sequence"/>
</dbReference>
<dbReference type="AlphaFoldDB" id="A0A350HAK1"/>
<evidence type="ECO:0008006" key="4">
    <source>
        <dbReference type="Google" id="ProtNLM"/>
    </source>
</evidence>
<evidence type="ECO:0000256" key="1">
    <source>
        <dbReference type="SAM" id="Phobius"/>
    </source>
</evidence>